<comment type="caution">
    <text evidence="2">The sequence shown here is derived from an EMBL/GenBank/DDBJ whole genome shotgun (WGS) entry which is preliminary data.</text>
</comment>
<feature type="domain" description="Acetyl xylan esterase" evidence="1">
    <location>
        <begin position="358"/>
        <end position="505"/>
    </location>
</feature>
<protein>
    <recommendedName>
        <fullName evidence="1">Acetyl xylan esterase domain-containing protein</fullName>
    </recommendedName>
</protein>
<dbReference type="InterPro" id="IPR008391">
    <property type="entry name" value="AXE1_dom"/>
</dbReference>
<dbReference type="AlphaFoldDB" id="A0A644YJC3"/>
<dbReference type="Gene3D" id="3.40.50.1820">
    <property type="entry name" value="alpha/beta hydrolase"/>
    <property type="match status" value="1"/>
</dbReference>
<dbReference type="InterPro" id="IPR050261">
    <property type="entry name" value="FrsA_esterase"/>
</dbReference>
<dbReference type="SUPFAM" id="SSF53474">
    <property type="entry name" value="alpha/beta-Hydrolases"/>
    <property type="match status" value="1"/>
</dbReference>
<dbReference type="PANTHER" id="PTHR22946">
    <property type="entry name" value="DIENELACTONE HYDROLASE DOMAIN-CONTAINING PROTEIN-RELATED"/>
    <property type="match status" value="1"/>
</dbReference>
<reference evidence="2" key="1">
    <citation type="submission" date="2019-08" db="EMBL/GenBank/DDBJ databases">
        <authorList>
            <person name="Kucharzyk K."/>
            <person name="Murdoch R.W."/>
            <person name="Higgins S."/>
            <person name="Loffler F."/>
        </authorList>
    </citation>
    <scope>NUCLEOTIDE SEQUENCE</scope>
</reference>
<dbReference type="Pfam" id="PF05448">
    <property type="entry name" value="AXE1"/>
    <property type="match status" value="1"/>
</dbReference>
<sequence length="631" mass="71754">MKEVTEIGIGSAEIHQVASNRRVYKKEGRIVTMRGSSSKDSLLRSMPEGLIDPDVSLVSFWNENTPLAVLSFYATHPQSYYLTKTTNPDFPGIARFLRQLAVPDALHVHFNGAGGNVAAGKYNDGSHETRFILAKRMADGMERAWNNTQKFSIQSEDLGWDTENLLLPYRDKIKEIETTMNQMDSRLLANNMGRLGWYKRRVAGKGIESACLRIHNARLLFMPGELFVEYQLAAKKMAPDHFVAMAAYGDYGPFYIGTEAAYAEGGYEIESSPVTAESEKLILTKIKRLLDRNRANRPRELLTYKDRSGQIFPVTNKKEWEKKREEVLNNMQLVMGKVPPRQKKKLHVVYTDSAVYEKYVRYSINFEAAPSEKVFAYLYRPKNKSMLSPAMLALHGTGIEGKKIIDGVTSIKNRAYAKELAERGYVVISPDYPSMGELENYDFANDRYDSGTMKGIFNHISCVDILQSLPYVDKKRIGVIGHSLGGHNALFVAAFDPRIKVIVSSCGWTLMDYYHPGEQVTAGYGGRLGPWAQERYMPFIRDKYNLDVEKIPFDFDEIIASLAPRPFYSNSPVSDLNFSIEGVRKGISHVREVYRFLDSEDHLKIVYPQASHDFPSDIREDAYRFIDKYLK</sequence>
<dbReference type="InterPro" id="IPR029058">
    <property type="entry name" value="AB_hydrolase_fold"/>
</dbReference>
<organism evidence="2">
    <name type="scientific">bioreactor metagenome</name>
    <dbReference type="NCBI Taxonomy" id="1076179"/>
    <lineage>
        <taxon>unclassified sequences</taxon>
        <taxon>metagenomes</taxon>
        <taxon>ecological metagenomes</taxon>
    </lineage>
</organism>
<dbReference type="EMBL" id="VSSQ01005268">
    <property type="protein sequence ID" value="MPM28480.1"/>
    <property type="molecule type" value="Genomic_DNA"/>
</dbReference>
<proteinExistence type="predicted"/>
<gene>
    <name evidence="2" type="ORF">SDC9_75006</name>
</gene>
<accession>A0A644YJC3</accession>
<evidence type="ECO:0000313" key="2">
    <source>
        <dbReference type="EMBL" id="MPM28480.1"/>
    </source>
</evidence>
<name>A0A644YJC3_9ZZZZ</name>
<evidence type="ECO:0000259" key="1">
    <source>
        <dbReference type="Pfam" id="PF05448"/>
    </source>
</evidence>